<reference evidence="7" key="1">
    <citation type="journal article" date="2010" name="Genome Res.">
        <title>Population genomic sequencing of Coccidioides fungi reveals recent hybridization and transposon control.</title>
        <authorList>
            <person name="Neafsey D.E."/>
            <person name="Barker B.M."/>
            <person name="Sharpton T.J."/>
            <person name="Stajich J.E."/>
            <person name="Park D.J."/>
            <person name="Whiston E."/>
            <person name="Hung C.-Y."/>
            <person name="McMahan C."/>
            <person name="White J."/>
            <person name="Sykes S."/>
            <person name="Heiman D."/>
            <person name="Young S."/>
            <person name="Zeng Q."/>
            <person name="Abouelleil A."/>
            <person name="Aftuck L."/>
            <person name="Bessette D."/>
            <person name="Brown A."/>
            <person name="FitzGerald M."/>
            <person name="Lui A."/>
            <person name="Macdonald J.P."/>
            <person name="Priest M."/>
            <person name="Orbach M.J."/>
            <person name="Galgiani J.N."/>
            <person name="Kirkland T.N."/>
            <person name="Cole G.T."/>
            <person name="Birren B.W."/>
            <person name="Henn M.R."/>
            <person name="Taylor J.W."/>
            <person name="Rounsley S.D."/>
        </authorList>
    </citation>
    <scope>NUCLEOTIDE SEQUENCE [LARGE SCALE GENOMIC DNA]</scope>
    <source>
        <strain evidence="7">H538.4</strain>
    </source>
</reference>
<dbReference type="PANTHER" id="PTHR45832">
    <property type="entry name" value="SERINE/THREONINE-PROTEIN KINASE SAMKA-RELATED-RELATED"/>
    <property type="match status" value="1"/>
</dbReference>
<dbReference type="Proteomes" id="UP000054563">
    <property type="component" value="Unassembled WGS sequence"/>
</dbReference>
<dbReference type="InterPro" id="IPR051931">
    <property type="entry name" value="PAK3-like"/>
</dbReference>
<evidence type="ECO:0000313" key="6">
    <source>
        <dbReference type="EMBL" id="KMU92698.1"/>
    </source>
</evidence>
<dbReference type="EMBL" id="DS017150">
    <property type="protein sequence ID" value="KMU92698.1"/>
    <property type="molecule type" value="Genomic_DNA"/>
</dbReference>
<accession>A0A0J8UXQ6</accession>
<protein>
    <recommendedName>
        <fullName evidence="5">Protein kinase domain-containing protein</fullName>
    </recommendedName>
</protein>
<dbReference type="PROSITE" id="PS00108">
    <property type="entry name" value="PROTEIN_KINASE_ST"/>
    <property type="match status" value="1"/>
</dbReference>
<feature type="region of interest" description="Disordered" evidence="4">
    <location>
        <begin position="1"/>
        <end position="22"/>
    </location>
</feature>
<dbReference type="InterPro" id="IPR008271">
    <property type="entry name" value="Ser/Thr_kinase_AS"/>
</dbReference>
<feature type="compositionally biased region" description="Low complexity" evidence="4">
    <location>
        <begin position="13"/>
        <end position="22"/>
    </location>
</feature>
<dbReference type="InterPro" id="IPR011009">
    <property type="entry name" value="Kinase-like_dom_sf"/>
</dbReference>
<sequence length="422" mass="48009">MTTHSSLGKLGQSVAGSSSSSASPLLKLGQILIGAISTYTITRQLGDSVWLGRYFYLSLLTLSNNFGVLSWCLHIPCFIRCKIGQTVVIKSARNDLRITNERDVLKKFQSRTQYLRPLIDEIVEPTDPPAIVLRHLEDDLLASSNKKKLTTKEIKYVSKRVLTALKLLHEDGFVHTDVKMDNVLVNFAPSSQGESGLRFTDIQLADLESTVHITSRYCQECDGIGTPIWRSPEAQLGLQWGPPTDIWSFGTMVISMIWGDNFFIFKPKVPRGHDEYELNILAKYHIFFGPYPCSYSDLADRETLAILRYIMASVPSDQLKPFQYASQKEISPEDREFILRIMKMDPRDSRQQKSFLKTSGLMELNKQVDRMNGPKSRRRTLFHRGNERYRQLQHNMKTSANNTRSIGHLNMPYIQGDASAQP</sequence>
<evidence type="ECO:0000259" key="5">
    <source>
        <dbReference type="PROSITE" id="PS50011"/>
    </source>
</evidence>
<evidence type="ECO:0000313" key="7">
    <source>
        <dbReference type="Proteomes" id="UP000054563"/>
    </source>
</evidence>
<name>A0A0J8UXQ6_COCIT</name>
<dbReference type="AlphaFoldDB" id="A0A0J8UXQ6"/>
<proteinExistence type="inferred from homology"/>
<dbReference type="PANTHER" id="PTHR45832:SF22">
    <property type="entry name" value="SERINE_THREONINE-PROTEIN KINASE SAMKA-RELATED"/>
    <property type="match status" value="1"/>
</dbReference>
<dbReference type="Pfam" id="PF00069">
    <property type="entry name" value="Pkinase"/>
    <property type="match status" value="1"/>
</dbReference>
<dbReference type="SMART" id="SM00220">
    <property type="entry name" value="S_TKc"/>
    <property type="match status" value="1"/>
</dbReference>
<organism evidence="6 7">
    <name type="scientific">Coccidioides immitis H538.4</name>
    <dbReference type="NCBI Taxonomy" id="396776"/>
    <lineage>
        <taxon>Eukaryota</taxon>
        <taxon>Fungi</taxon>
        <taxon>Dikarya</taxon>
        <taxon>Ascomycota</taxon>
        <taxon>Pezizomycotina</taxon>
        <taxon>Eurotiomycetes</taxon>
        <taxon>Eurotiomycetidae</taxon>
        <taxon>Onygenales</taxon>
        <taxon>Onygenaceae</taxon>
        <taxon>Coccidioides</taxon>
    </lineage>
</organism>
<keyword evidence="3" id="KW-0067">ATP-binding</keyword>
<keyword evidence="2" id="KW-0547">Nucleotide-binding</keyword>
<dbReference type="Gene3D" id="1.10.510.10">
    <property type="entry name" value="Transferase(Phosphotransferase) domain 1"/>
    <property type="match status" value="1"/>
</dbReference>
<evidence type="ECO:0000256" key="4">
    <source>
        <dbReference type="SAM" id="MobiDB-lite"/>
    </source>
</evidence>
<feature type="domain" description="Protein kinase" evidence="5">
    <location>
        <begin position="55"/>
        <end position="362"/>
    </location>
</feature>
<evidence type="ECO:0000256" key="2">
    <source>
        <dbReference type="ARBA" id="ARBA00022741"/>
    </source>
</evidence>
<dbReference type="OrthoDB" id="5979581at2759"/>
<dbReference type="VEuPathDB" id="FungiDB:CIHG_10533"/>
<dbReference type="SUPFAM" id="SSF56112">
    <property type="entry name" value="Protein kinase-like (PK-like)"/>
    <property type="match status" value="1"/>
</dbReference>
<dbReference type="PROSITE" id="PS50011">
    <property type="entry name" value="PROTEIN_KINASE_DOM"/>
    <property type="match status" value="1"/>
</dbReference>
<gene>
    <name evidence="6" type="ORF">CIHG_10533</name>
</gene>
<dbReference type="GO" id="GO:0005524">
    <property type="term" value="F:ATP binding"/>
    <property type="evidence" value="ECO:0007669"/>
    <property type="project" value="UniProtKB-KW"/>
</dbReference>
<evidence type="ECO:0000256" key="3">
    <source>
        <dbReference type="ARBA" id="ARBA00022840"/>
    </source>
</evidence>
<dbReference type="STRING" id="396776.A0A0J8UXQ6"/>
<dbReference type="InterPro" id="IPR000719">
    <property type="entry name" value="Prot_kinase_dom"/>
</dbReference>
<evidence type="ECO:0000256" key="1">
    <source>
        <dbReference type="ARBA" id="ARBA00008874"/>
    </source>
</evidence>
<dbReference type="GO" id="GO:0004672">
    <property type="term" value="F:protein kinase activity"/>
    <property type="evidence" value="ECO:0007669"/>
    <property type="project" value="InterPro"/>
</dbReference>
<feature type="region of interest" description="Disordered" evidence="4">
    <location>
        <begin position="402"/>
        <end position="422"/>
    </location>
</feature>
<comment type="similarity">
    <text evidence="1">Belongs to the protein kinase superfamily. STE Ser/Thr protein kinase family. STE20 subfamily.</text>
</comment>